<accession>A0A0N5A5Z2</accession>
<reference evidence="2" key="1">
    <citation type="submission" date="2017-02" db="UniProtKB">
        <authorList>
            <consortium name="WormBaseParasite"/>
        </authorList>
    </citation>
    <scope>IDENTIFICATION</scope>
</reference>
<proteinExistence type="predicted"/>
<organism evidence="1 2">
    <name type="scientific">Parastrongyloides trichosuri</name>
    <name type="common">Possum-specific nematode worm</name>
    <dbReference type="NCBI Taxonomy" id="131310"/>
    <lineage>
        <taxon>Eukaryota</taxon>
        <taxon>Metazoa</taxon>
        <taxon>Ecdysozoa</taxon>
        <taxon>Nematoda</taxon>
        <taxon>Chromadorea</taxon>
        <taxon>Rhabditida</taxon>
        <taxon>Tylenchina</taxon>
        <taxon>Panagrolaimomorpha</taxon>
        <taxon>Strongyloidoidea</taxon>
        <taxon>Strongyloididae</taxon>
        <taxon>Parastrongyloides</taxon>
    </lineage>
</organism>
<dbReference type="AlphaFoldDB" id="A0A0N5A5Z2"/>
<protein>
    <submittedName>
        <fullName evidence="2">Flagellar assembly protein FlbE</fullName>
    </submittedName>
</protein>
<evidence type="ECO:0000313" key="1">
    <source>
        <dbReference type="Proteomes" id="UP000038045"/>
    </source>
</evidence>
<dbReference type="STRING" id="131310.A0A0N5A5Z2"/>
<name>A0A0N5A5Z2_PARTI</name>
<evidence type="ECO:0000313" key="2">
    <source>
        <dbReference type="WBParaSite" id="PTRK_0001731200.1"/>
    </source>
</evidence>
<keyword evidence="1" id="KW-1185">Reference proteome</keyword>
<dbReference type="WBParaSite" id="PTRK_0001731200.1">
    <property type="protein sequence ID" value="PTRK_0001731200.1"/>
    <property type="gene ID" value="PTRK_0001731200"/>
</dbReference>
<sequence>MTAQPANAVPFAFDTEFGADGAVLRASTWQPTKRAFAPAEVEALVAQARLEARQQALNEVEALRADALSIVAQTVSQAATALRGVAEAHRRESAELALAAARVIGSAAFERFPRRPLEAAIESLGQEMDATPRLVVRASGLDEDGRAQIEALCAQAGFSGLVVFRDEPHLPAAAFALEWADGRAEFDPAEAEARVVAALNAALAAEAGHAEPPLEGGAHDRRGF</sequence>
<dbReference type="Proteomes" id="UP000038045">
    <property type="component" value="Unplaced"/>
</dbReference>